<dbReference type="Pfam" id="PF00440">
    <property type="entry name" value="TetR_N"/>
    <property type="match status" value="1"/>
</dbReference>
<dbReference type="Proteomes" id="UP000698222">
    <property type="component" value="Unassembled WGS sequence"/>
</dbReference>
<evidence type="ECO:0000313" key="6">
    <source>
        <dbReference type="Proteomes" id="UP000698222"/>
    </source>
</evidence>
<proteinExistence type="predicted"/>
<accession>A0ABS4YI33</accession>
<dbReference type="PANTHER" id="PTHR30055:SF234">
    <property type="entry name" value="HTH-TYPE TRANSCRIPTIONAL REGULATOR BETI"/>
    <property type="match status" value="1"/>
</dbReference>
<keyword evidence="3" id="KW-0804">Transcription</keyword>
<dbReference type="InterPro" id="IPR050109">
    <property type="entry name" value="HTH-type_TetR-like_transc_reg"/>
</dbReference>
<feature type="domain" description="HTH tetR-type" evidence="4">
    <location>
        <begin position="23"/>
        <end position="67"/>
    </location>
</feature>
<gene>
    <name evidence="5" type="ORF">JOF44_001362</name>
</gene>
<dbReference type="RefSeq" id="WP_209888987.1">
    <property type="nucleotide sequence ID" value="NZ_BAAAJV010000029.1"/>
</dbReference>
<dbReference type="Gene3D" id="1.10.357.10">
    <property type="entry name" value="Tetracycline Repressor, domain 2"/>
    <property type="match status" value="1"/>
</dbReference>
<dbReference type="EMBL" id="JAGIOC010000001">
    <property type="protein sequence ID" value="MBP2408459.1"/>
    <property type="molecule type" value="Genomic_DNA"/>
</dbReference>
<evidence type="ECO:0000256" key="2">
    <source>
        <dbReference type="ARBA" id="ARBA00023125"/>
    </source>
</evidence>
<dbReference type="SUPFAM" id="SSF48498">
    <property type="entry name" value="Tetracyclin repressor-like, C-terminal domain"/>
    <property type="match status" value="1"/>
</dbReference>
<reference evidence="5 6" key="1">
    <citation type="submission" date="2021-03" db="EMBL/GenBank/DDBJ databases">
        <title>Sequencing the genomes of 1000 actinobacteria strains.</title>
        <authorList>
            <person name="Klenk H.-P."/>
        </authorList>
    </citation>
    <scope>NUCLEOTIDE SEQUENCE [LARGE SCALE GENOMIC DNA]</scope>
    <source>
        <strain evidence="5 6">DSM 14564</strain>
    </source>
</reference>
<keyword evidence="2" id="KW-0238">DNA-binding</keyword>
<dbReference type="InterPro" id="IPR001647">
    <property type="entry name" value="HTH_TetR"/>
</dbReference>
<name>A0ABS4YI33_9MICO</name>
<dbReference type="InterPro" id="IPR009057">
    <property type="entry name" value="Homeodomain-like_sf"/>
</dbReference>
<evidence type="ECO:0000256" key="3">
    <source>
        <dbReference type="ARBA" id="ARBA00023163"/>
    </source>
</evidence>
<keyword evidence="1" id="KW-0805">Transcription regulation</keyword>
<evidence type="ECO:0000313" key="5">
    <source>
        <dbReference type="EMBL" id="MBP2408459.1"/>
    </source>
</evidence>
<protein>
    <submittedName>
        <fullName evidence="5">AcrR family transcriptional regulator</fullName>
    </submittedName>
</protein>
<evidence type="ECO:0000256" key="1">
    <source>
        <dbReference type="ARBA" id="ARBA00023015"/>
    </source>
</evidence>
<dbReference type="InterPro" id="IPR036271">
    <property type="entry name" value="Tet_transcr_reg_TetR-rel_C_sf"/>
</dbReference>
<sequence>MEDRRRPGRPAADDETIDADHVLSSALAVFAVQGYDAVSLRRLSAELGMGHTFLSDRFGYKEKLWQAAVEHAVSKSGPPVVEALRADAPDDLTRLIGAVRAMHRTAFDEAGLAALIDQESRQDTERLAYIYDLIRPVNDELRAIFERVVATGECRPMPWYMFYFLVTAPTSLYVQPPLAALLGRPGDAEDHELLSELVLGGLLA</sequence>
<organism evidence="5 6">
    <name type="scientific">Brachybacterium fresconis</name>
    <dbReference type="NCBI Taxonomy" id="173363"/>
    <lineage>
        <taxon>Bacteria</taxon>
        <taxon>Bacillati</taxon>
        <taxon>Actinomycetota</taxon>
        <taxon>Actinomycetes</taxon>
        <taxon>Micrococcales</taxon>
        <taxon>Dermabacteraceae</taxon>
        <taxon>Brachybacterium</taxon>
    </lineage>
</organism>
<keyword evidence="6" id="KW-1185">Reference proteome</keyword>
<dbReference type="SUPFAM" id="SSF46689">
    <property type="entry name" value="Homeodomain-like"/>
    <property type="match status" value="1"/>
</dbReference>
<evidence type="ECO:0000259" key="4">
    <source>
        <dbReference type="Pfam" id="PF00440"/>
    </source>
</evidence>
<dbReference type="PANTHER" id="PTHR30055">
    <property type="entry name" value="HTH-TYPE TRANSCRIPTIONAL REGULATOR RUTR"/>
    <property type="match status" value="1"/>
</dbReference>
<comment type="caution">
    <text evidence="5">The sequence shown here is derived from an EMBL/GenBank/DDBJ whole genome shotgun (WGS) entry which is preliminary data.</text>
</comment>